<dbReference type="InterPro" id="IPR028994">
    <property type="entry name" value="Integrin_alpha_N"/>
</dbReference>
<keyword evidence="2" id="KW-0472">Membrane</keyword>
<dbReference type="OrthoDB" id="149925at2"/>
<feature type="compositionally biased region" description="Basic and acidic residues" evidence="1">
    <location>
        <begin position="109"/>
        <end position="122"/>
    </location>
</feature>
<feature type="region of interest" description="Disordered" evidence="1">
    <location>
        <begin position="70"/>
        <end position="128"/>
    </location>
</feature>
<feature type="compositionally biased region" description="Basic and acidic residues" evidence="1">
    <location>
        <begin position="22"/>
        <end position="40"/>
    </location>
</feature>
<dbReference type="AlphaFoldDB" id="A0A328VH56"/>
<dbReference type="Proteomes" id="UP000248706">
    <property type="component" value="Unassembled WGS sequence"/>
</dbReference>
<evidence type="ECO:0000313" key="4">
    <source>
        <dbReference type="Proteomes" id="UP000248706"/>
    </source>
</evidence>
<accession>A0A328VH56</accession>
<feature type="compositionally biased region" description="Low complexity" evidence="1">
    <location>
        <begin position="99"/>
        <end position="108"/>
    </location>
</feature>
<evidence type="ECO:0000313" key="3">
    <source>
        <dbReference type="EMBL" id="RAQ96211.1"/>
    </source>
</evidence>
<organism evidence="3 4">
    <name type="scientific">Thermogemmatispora tikiterensis</name>
    <dbReference type="NCBI Taxonomy" id="1825093"/>
    <lineage>
        <taxon>Bacteria</taxon>
        <taxon>Bacillati</taxon>
        <taxon>Chloroflexota</taxon>
        <taxon>Ktedonobacteria</taxon>
        <taxon>Thermogemmatisporales</taxon>
        <taxon>Thermogemmatisporaceae</taxon>
        <taxon>Thermogemmatispora</taxon>
    </lineage>
</organism>
<evidence type="ECO:0000256" key="2">
    <source>
        <dbReference type="SAM" id="Phobius"/>
    </source>
</evidence>
<reference evidence="3 4" key="1">
    <citation type="submission" date="2016-08" db="EMBL/GenBank/DDBJ databases">
        <title>Analysis of Carbohydrate Active Enzymes in Thermogemmatispora T81 Reveals Carbohydrate Degradation Ability.</title>
        <authorList>
            <person name="Tomazini A."/>
            <person name="Lal S."/>
            <person name="Stott M."/>
            <person name="Henrissat B."/>
            <person name="Polikarpov I."/>
            <person name="Sparling R."/>
            <person name="Levin D.B."/>
        </authorList>
    </citation>
    <scope>NUCLEOTIDE SEQUENCE [LARGE SCALE GENOMIC DNA]</scope>
    <source>
        <strain evidence="3 4">T81</strain>
    </source>
</reference>
<keyword evidence="2" id="KW-0812">Transmembrane</keyword>
<comment type="caution">
    <text evidence="3">The sequence shown here is derived from an EMBL/GenBank/DDBJ whole genome shotgun (WGS) entry which is preliminary data.</text>
</comment>
<evidence type="ECO:0008006" key="5">
    <source>
        <dbReference type="Google" id="ProtNLM"/>
    </source>
</evidence>
<name>A0A328VH56_9CHLR</name>
<keyword evidence="4" id="KW-1185">Reference proteome</keyword>
<evidence type="ECO:0000256" key="1">
    <source>
        <dbReference type="SAM" id="MobiDB-lite"/>
    </source>
</evidence>
<dbReference type="SUPFAM" id="SSF69318">
    <property type="entry name" value="Integrin alpha N-terminal domain"/>
    <property type="match status" value="1"/>
</dbReference>
<feature type="region of interest" description="Disordered" evidence="1">
    <location>
        <begin position="1"/>
        <end position="40"/>
    </location>
</feature>
<protein>
    <recommendedName>
        <fullName evidence="5">VCBS repeat-containing protein</fullName>
    </recommendedName>
</protein>
<keyword evidence="2" id="KW-1133">Transmembrane helix</keyword>
<gene>
    <name evidence="3" type="ORF">A4R35_11765</name>
</gene>
<dbReference type="RefSeq" id="WP_112429601.1">
    <property type="nucleotide sequence ID" value="NZ_MCIF01000002.1"/>
</dbReference>
<proteinExistence type="predicted"/>
<sequence>MNPNHLRRAAESLPLRQLPPSDVERVSTVHEEDEASWKEARPTSVVRRYQVLADVKTEVGRVRADALPESSLVSTRRSAAQRQNETRTAAPVRRRASERQPAANPAVAARERARERRTEEPLRSAPSPQQAGRRYHWLLWLGLFWLAMVVGWVVLTALTGWWQTTLDDWRYGRPRTFQIDAVVGHNDSPTNPSHFIALNLNRHVEIIEFPGGDATKARIYLGPVLVGPGQDLAPVTLSFQDVNGDGKPDMVVTIEGSHFFFINEDGSFRPARPGEPLRFTSS</sequence>
<feature type="transmembrane region" description="Helical" evidence="2">
    <location>
        <begin position="137"/>
        <end position="162"/>
    </location>
</feature>
<dbReference type="EMBL" id="MCIF01000002">
    <property type="protein sequence ID" value="RAQ96211.1"/>
    <property type="molecule type" value="Genomic_DNA"/>
</dbReference>
<feature type="compositionally biased region" description="Polar residues" evidence="1">
    <location>
        <begin position="71"/>
        <end position="87"/>
    </location>
</feature>